<dbReference type="Gene3D" id="3.90.20.10">
    <property type="match status" value="1"/>
</dbReference>
<organism evidence="3">
    <name type="scientific">freshwater metagenome</name>
    <dbReference type="NCBI Taxonomy" id="449393"/>
    <lineage>
        <taxon>unclassified sequences</taxon>
        <taxon>metagenomes</taxon>
        <taxon>ecological metagenomes</taxon>
    </lineage>
</organism>
<keyword evidence="2" id="KW-1133">Transmembrane helix</keyword>
<feature type="region of interest" description="Disordered" evidence="1">
    <location>
        <begin position="1"/>
        <end position="22"/>
    </location>
</feature>
<proteinExistence type="predicted"/>
<evidence type="ECO:0000256" key="2">
    <source>
        <dbReference type="SAM" id="Phobius"/>
    </source>
</evidence>
<reference evidence="3" key="1">
    <citation type="submission" date="2020-05" db="EMBL/GenBank/DDBJ databases">
        <authorList>
            <person name="Chiriac C."/>
            <person name="Salcher M."/>
            <person name="Ghai R."/>
            <person name="Kavagutti S V."/>
        </authorList>
    </citation>
    <scope>NUCLEOTIDE SEQUENCE</scope>
</reference>
<dbReference type="EMBL" id="CAEZWH010000006">
    <property type="protein sequence ID" value="CAB4643719.1"/>
    <property type="molecule type" value="Genomic_DNA"/>
</dbReference>
<sequence length="128" mass="15098">MENDPKQNLADSFEHRPNEPATRKDVRALATLVDSRFAEVNLQFERIDMRFAKVDLQFERIDTRFDKVDVQFQLMRTMFKEELLEFKESLRKDMSGFRESMRKDMFKFAGFLTVSGLTALGIFVAAFR</sequence>
<gene>
    <name evidence="3" type="ORF">UFOPK2195_00081</name>
</gene>
<evidence type="ECO:0000256" key="1">
    <source>
        <dbReference type="SAM" id="MobiDB-lite"/>
    </source>
</evidence>
<feature type="compositionally biased region" description="Basic and acidic residues" evidence="1">
    <location>
        <begin position="12"/>
        <end position="22"/>
    </location>
</feature>
<keyword evidence="2" id="KW-0472">Membrane</keyword>
<protein>
    <submittedName>
        <fullName evidence="3">Unannotated protein</fullName>
    </submittedName>
</protein>
<keyword evidence="2" id="KW-0812">Transmembrane</keyword>
<feature type="transmembrane region" description="Helical" evidence="2">
    <location>
        <begin position="108"/>
        <end position="127"/>
    </location>
</feature>
<evidence type="ECO:0000313" key="3">
    <source>
        <dbReference type="EMBL" id="CAB4643719.1"/>
    </source>
</evidence>
<name>A0A6J6K7D7_9ZZZZ</name>
<accession>A0A6J6K7D7</accession>
<dbReference type="AlphaFoldDB" id="A0A6J6K7D7"/>